<name>Q7XHP9_ORYSJ</name>
<feature type="region of interest" description="Disordered" evidence="1">
    <location>
        <begin position="1"/>
        <end position="35"/>
    </location>
</feature>
<dbReference type="EMBL" id="AP004340">
    <property type="protein sequence ID" value="BAD30621.1"/>
    <property type="molecule type" value="Genomic_DNA"/>
</dbReference>
<dbReference type="Proteomes" id="UP000000763">
    <property type="component" value="Chromosome 7"/>
</dbReference>
<evidence type="ECO:0000256" key="1">
    <source>
        <dbReference type="SAM" id="MobiDB-lite"/>
    </source>
</evidence>
<protein>
    <submittedName>
        <fullName evidence="2">Uncharacterized protein</fullName>
    </submittedName>
</protein>
<evidence type="ECO:0000313" key="4">
    <source>
        <dbReference type="Proteomes" id="UP000000763"/>
    </source>
</evidence>
<evidence type="ECO:0000313" key="3">
    <source>
        <dbReference type="EMBL" id="BAD30621.1"/>
    </source>
</evidence>
<accession>Q7XHP9</accession>
<reference evidence="4" key="4">
    <citation type="journal article" date="2008" name="Nucleic Acids Res.">
        <title>The rice annotation project database (RAP-DB): 2008 update.</title>
        <authorList>
            <consortium name="The rice annotation project (RAP)"/>
        </authorList>
    </citation>
    <scope>GENOME REANNOTATION</scope>
    <source>
        <strain evidence="4">cv. Nipponbare</strain>
    </source>
</reference>
<sequence>MEEGEEADRRWQPWRSSPACGANGVPAVESGGGEADGVAIGLANPTAATARLGAAASGYRSGGGGGGGEEGDGARAIEGTGELGEMGKKREGESGDA</sequence>
<proteinExistence type="predicted"/>
<dbReference type="AlphaFoldDB" id="Q7XHP9"/>
<dbReference type="EMBL" id="AP005194">
    <property type="protein sequence ID" value="BAC80080.1"/>
    <property type="molecule type" value="Genomic_DNA"/>
</dbReference>
<evidence type="ECO:0000313" key="2">
    <source>
        <dbReference type="EMBL" id="BAC80080.1"/>
    </source>
</evidence>
<feature type="compositionally biased region" description="Basic and acidic residues" evidence="1">
    <location>
        <begin position="85"/>
        <end position="97"/>
    </location>
</feature>
<feature type="region of interest" description="Disordered" evidence="1">
    <location>
        <begin position="56"/>
        <end position="97"/>
    </location>
</feature>
<reference evidence="3" key="1">
    <citation type="submission" date="2001-11" db="EMBL/GenBank/DDBJ databases">
        <title>Oryza sativa nipponbare(GA3) genomic DNA, chromosome 7, PAC clone:P0523A04.</title>
        <authorList>
            <person name="Sasaki T."/>
            <person name="Matsumoto T."/>
            <person name="Yamamoto K."/>
        </authorList>
    </citation>
    <scope>NUCLEOTIDE SEQUENCE</scope>
</reference>
<reference evidence="4" key="3">
    <citation type="journal article" date="2005" name="Nature">
        <title>The map-based sequence of the rice genome.</title>
        <authorList>
            <consortium name="International rice genome sequencing project (IRGSP)"/>
            <person name="Matsumoto T."/>
            <person name="Wu J."/>
            <person name="Kanamori H."/>
            <person name="Katayose Y."/>
            <person name="Fujisawa M."/>
            <person name="Namiki N."/>
            <person name="Mizuno H."/>
            <person name="Yamamoto K."/>
            <person name="Antonio B.A."/>
            <person name="Baba T."/>
            <person name="Sakata K."/>
            <person name="Nagamura Y."/>
            <person name="Aoki H."/>
            <person name="Arikawa K."/>
            <person name="Arita K."/>
            <person name="Bito T."/>
            <person name="Chiden Y."/>
            <person name="Fujitsuka N."/>
            <person name="Fukunaka R."/>
            <person name="Hamada M."/>
            <person name="Harada C."/>
            <person name="Hayashi A."/>
            <person name="Hijishita S."/>
            <person name="Honda M."/>
            <person name="Hosokawa S."/>
            <person name="Ichikawa Y."/>
            <person name="Idonuma A."/>
            <person name="Iijima M."/>
            <person name="Ikeda M."/>
            <person name="Ikeno M."/>
            <person name="Ito K."/>
            <person name="Ito S."/>
            <person name="Ito T."/>
            <person name="Ito Y."/>
            <person name="Ito Y."/>
            <person name="Iwabuchi A."/>
            <person name="Kamiya K."/>
            <person name="Karasawa W."/>
            <person name="Kurita K."/>
            <person name="Katagiri S."/>
            <person name="Kikuta A."/>
            <person name="Kobayashi H."/>
            <person name="Kobayashi N."/>
            <person name="Machita K."/>
            <person name="Maehara T."/>
            <person name="Masukawa M."/>
            <person name="Mizubayashi T."/>
            <person name="Mukai Y."/>
            <person name="Nagasaki H."/>
            <person name="Nagata Y."/>
            <person name="Naito S."/>
            <person name="Nakashima M."/>
            <person name="Nakama Y."/>
            <person name="Nakamichi Y."/>
            <person name="Nakamura M."/>
            <person name="Meguro A."/>
            <person name="Negishi M."/>
            <person name="Ohta I."/>
            <person name="Ohta T."/>
            <person name="Okamoto M."/>
            <person name="Ono N."/>
            <person name="Saji S."/>
            <person name="Sakaguchi M."/>
            <person name="Sakai K."/>
            <person name="Shibata M."/>
            <person name="Shimokawa T."/>
            <person name="Song J."/>
            <person name="Takazaki Y."/>
            <person name="Terasawa K."/>
            <person name="Tsugane M."/>
            <person name="Tsuji K."/>
            <person name="Ueda S."/>
            <person name="Waki K."/>
            <person name="Yamagata H."/>
            <person name="Yamamoto M."/>
            <person name="Yamamoto S."/>
            <person name="Yamane H."/>
            <person name="Yoshiki S."/>
            <person name="Yoshihara R."/>
            <person name="Yukawa K."/>
            <person name="Zhong H."/>
            <person name="Yano M."/>
            <person name="Yuan Q."/>
            <person name="Ouyang S."/>
            <person name="Liu J."/>
            <person name="Jones K.M."/>
            <person name="Gansberger K."/>
            <person name="Moffat K."/>
            <person name="Hill J."/>
            <person name="Bera J."/>
            <person name="Fadrosh D."/>
            <person name="Jin S."/>
            <person name="Johri S."/>
            <person name="Kim M."/>
            <person name="Overton L."/>
            <person name="Reardon M."/>
            <person name="Tsitrin T."/>
            <person name="Vuong H."/>
            <person name="Weaver B."/>
            <person name="Ciecko A."/>
            <person name="Tallon L."/>
            <person name="Jackson J."/>
            <person name="Pai G."/>
            <person name="Aken S.V."/>
            <person name="Utterback T."/>
            <person name="Reidmuller S."/>
            <person name="Feldblyum T."/>
            <person name="Hsiao J."/>
            <person name="Zismann V."/>
            <person name="Iobst S."/>
            <person name="de Vazeille A.R."/>
            <person name="Buell C.R."/>
            <person name="Ying K."/>
            <person name="Li Y."/>
            <person name="Lu T."/>
            <person name="Huang Y."/>
            <person name="Zhao Q."/>
            <person name="Feng Q."/>
            <person name="Zhang L."/>
            <person name="Zhu J."/>
            <person name="Weng Q."/>
            <person name="Mu J."/>
            <person name="Lu Y."/>
            <person name="Fan D."/>
            <person name="Liu Y."/>
            <person name="Guan J."/>
            <person name="Zhang Y."/>
            <person name="Yu S."/>
            <person name="Liu X."/>
            <person name="Zhang Y."/>
            <person name="Hong G."/>
            <person name="Han B."/>
            <person name="Choisne N."/>
            <person name="Demange N."/>
            <person name="Orjeda G."/>
            <person name="Samain S."/>
            <person name="Cattolico L."/>
            <person name="Pelletier E."/>
            <person name="Couloux A."/>
            <person name="Segurens B."/>
            <person name="Wincker P."/>
            <person name="D'Hont A."/>
            <person name="Scarpelli C."/>
            <person name="Weissenbach J."/>
            <person name="Salanoubat M."/>
            <person name="Quetier F."/>
            <person name="Yu Y."/>
            <person name="Kim H.R."/>
            <person name="Rambo T."/>
            <person name="Currie J."/>
            <person name="Collura K."/>
            <person name="Luo M."/>
            <person name="Yang T."/>
            <person name="Ammiraju J.S.S."/>
            <person name="Engler F."/>
            <person name="Soderlund C."/>
            <person name="Wing R.A."/>
            <person name="Palmer L.E."/>
            <person name="de la Bastide M."/>
            <person name="Spiegel L."/>
            <person name="Nascimento L."/>
            <person name="Zutavern T."/>
            <person name="O'Shaughnessy A."/>
            <person name="Dike S."/>
            <person name="Dedhia N."/>
            <person name="Preston R."/>
            <person name="Balija V."/>
            <person name="McCombie W.R."/>
            <person name="Chow T."/>
            <person name="Chen H."/>
            <person name="Chung M."/>
            <person name="Chen C."/>
            <person name="Shaw J."/>
            <person name="Wu H."/>
            <person name="Hsiao K."/>
            <person name="Chao Y."/>
            <person name="Chu M."/>
            <person name="Cheng C."/>
            <person name="Hour A."/>
            <person name="Lee P."/>
            <person name="Lin S."/>
            <person name="Lin Y."/>
            <person name="Liou J."/>
            <person name="Liu S."/>
            <person name="Hsing Y."/>
            <person name="Raghuvanshi S."/>
            <person name="Mohanty A."/>
            <person name="Bharti A.K."/>
            <person name="Gaur A."/>
            <person name="Gupta V."/>
            <person name="Kumar D."/>
            <person name="Ravi V."/>
            <person name="Vij S."/>
            <person name="Kapur A."/>
            <person name="Khurana P."/>
            <person name="Khurana P."/>
            <person name="Khurana J.P."/>
            <person name="Tyagi A.K."/>
            <person name="Gaikwad K."/>
            <person name="Singh A."/>
            <person name="Dalal V."/>
            <person name="Srivastava S."/>
            <person name="Dixit A."/>
            <person name="Pal A.K."/>
            <person name="Ghazi I.A."/>
            <person name="Yadav M."/>
            <person name="Pandit A."/>
            <person name="Bhargava A."/>
            <person name="Sureshbabu K."/>
            <person name="Batra K."/>
            <person name="Sharma T.R."/>
            <person name="Mohapatra T."/>
            <person name="Singh N.K."/>
            <person name="Messing J."/>
            <person name="Nelson A.B."/>
            <person name="Fuks G."/>
            <person name="Kavchok S."/>
            <person name="Keizer G."/>
            <person name="Linton E."/>
            <person name="Llaca V."/>
            <person name="Song R."/>
            <person name="Tanyolac B."/>
            <person name="Young S."/>
            <person name="Ho-Il K."/>
            <person name="Hahn J.H."/>
            <person name="Sangsakoo G."/>
            <person name="Vanavichit A."/>
            <person name="de Mattos Luiz.A.T."/>
            <person name="Zimmer P.D."/>
            <person name="Malone G."/>
            <person name="Dellagostin O."/>
            <person name="de Oliveira A.C."/>
            <person name="Bevan M."/>
            <person name="Bancroft I."/>
            <person name="Minx P."/>
            <person name="Cordum H."/>
            <person name="Wilson R."/>
            <person name="Cheng Z."/>
            <person name="Jin W."/>
            <person name="Jiang J."/>
            <person name="Leong S.A."/>
            <person name="Iwama H."/>
            <person name="Gojobori T."/>
            <person name="Itoh T."/>
            <person name="Niimura Y."/>
            <person name="Fujii Y."/>
            <person name="Habara T."/>
            <person name="Sakai H."/>
            <person name="Sato Y."/>
            <person name="Wilson G."/>
            <person name="Kumar K."/>
            <person name="McCouch S."/>
            <person name="Juretic N."/>
            <person name="Hoen D."/>
            <person name="Wright S."/>
            <person name="Bruskiewich R."/>
            <person name="Bureau T."/>
            <person name="Miyao A."/>
            <person name="Hirochika H."/>
            <person name="Nishikawa T."/>
            <person name="Kadowaki K."/>
            <person name="Sugiura M."/>
            <person name="Burr B."/>
            <person name="Sasaki T."/>
        </authorList>
    </citation>
    <scope>NUCLEOTIDE SEQUENCE [LARGE SCALE GENOMIC DNA]</scope>
    <source>
        <strain evidence="4">cv. Nipponbare</strain>
    </source>
</reference>
<organism evidence="2 4">
    <name type="scientific">Oryza sativa subsp. japonica</name>
    <name type="common">Rice</name>
    <dbReference type="NCBI Taxonomy" id="39947"/>
    <lineage>
        <taxon>Eukaryota</taxon>
        <taxon>Viridiplantae</taxon>
        <taxon>Streptophyta</taxon>
        <taxon>Embryophyta</taxon>
        <taxon>Tracheophyta</taxon>
        <taxon>Spermatophyta</taxon>
        <taxon>Magnoliopsida</taxon>
        <taxon>Liliopsida</taxon>
        <taxon>Poales</taxon>
        <taxon>Poaceae</taxon>
        <taxon>BOP clade</taxon>
        <taxon>Oryzoideae</taxon>
        <taxon>Oryzeae</taxon>
        <taxon>Oryzinae</taxon>
        <taxon>Oryza</taxon>
        <taxon>Oryza sativa</taxon>
    </lineage>
</organism>
<reference evidence="2" key="2">
    <citation type="submission" date="2002-05" db="EMBL/GenBank/DDBJ databases">
        <title>Oryza sativa nipponbare(GA3) genomic DNA, chromosome 7, PAC clone:P0565A07.</title>
        <authorList>
            <person name="Sasaki T."/>
            <person name="Matsumoto T."/>
            <person name="Katayose Y."/>
        </authorList>
    </citation>
    <scope>NUCLEOTIDE SEQUENCE</scope>
</reference>
<gene>
    <name evidence="2" type="primary">P0565A07.134</name>
    <name evidence="3" type="synonym">P0523A04.106</name>
</gene>